<sequence length="429" mass="47377">MAMAMKVEIIHKETIKPSSPTPPDLKTLKLSLLDQFTPATYTPIILFYPAGAERSQNLKTSLSETLTLWYPLAGRLKDNAYIKCEDQGAKYVEARIKCPLSDILNKPDVEVLKQFLPASIESPEAATGNFLLVQATFFDCGGLAIGVCISHKMADAATLNTFVRSWAATANSSSELVRPVFMGASIFPPIDLSIPMTPVELMQRKCITKRFVFSASKLAALRAKVASTSVPKPSRVEAVSGLIWKGVMTAVRSNFGCFRPSVWSISVNLRKRLVPALPENYSGNCVGFIGPKNIEDNELELQELVGRIRKEMEEFGENYVKKIQEDGALLAICDFSKEFGELAKSNHTDFYVCSSWCKFDIYGADFGWGRPIWVSSTSTEVRNVAILMDTRDGDGIEAWLTLSEEDMALLESNQELLEFAALNPSVPLS</sequence>
<evidence type="ECO:0000256" key="2">
    <source>
        <dbReference type="ARBA" id="ARBA00009861"/>
    </source>
</evidence>
<dbReference type="Gene3D" id="3.30.559.10">
    <property type="entry name" value="Chloramphenicol acetyltransferase-like domain"/>
    <property type="match status" value="2"/>
</dbReference>
<name>A0ABQ9M7S6_HEVBR</name>
<keyword evidence="3" id="KW-0808">Transferase</keyword>
<dbReference type="PANTHER" id="PTHR31623:SF88">
    <property type="entry name" value="ACYLSUGAR ACYLTRANSFERASE 3-LIKE"/>
    <property type="match status" value="1"/>
</dbReference>
<reference evidence="5" key="1">
    <citation type="journal article" date="2023" name="Plant Biotechnol. J.">
        <title>Chromosome-level wild Hevea brasiliensis genome provides new tools for genomic-assisted breeding and valuable loci to elevate rubber yield.</title>
        <authorList>
            <person name="Cheng H."/>
            <person name="Song X."/>
            <person name="Hu Y."/>
            <person name="Wu T."/>
            <person name="Yang Q."/>
            <person name="An Z."/>
            <person name="Feng S."/>
            <person name="Deng Z."/>
            <person name="Wu W."/>
            <person name="Zeng X."/>
            <person name="Tu M."/>
            <person name="Wang X."/>
            <person name="Huang H."/>
        </authorList>
    </citation>
    <scope>NUCLEOTIDE SEQUENCE</scope>
    <source>
        <strain evidence="5">MT/VB/25A 57/8</strain>
    </source>
</reference>
<evidence type="ECO:0000256" key="1">
    <source>
        <dbReference type="ARBA" id="ARBA00004913"/>
    </source>
</evidence>
<evidence type="ECO:0000313" key="5">
    <source>
        <dbReference type="EMBL" id="KAJ9176246.1"/>
    </source>
</evidence>
<dbReference type="EMBL" id="JARPOI010000007">
    <property type="protein sequence ID" value="KAJ9176246.1"/>
    <property type="molecule type" value="Genomic_DNA"/>
</dbReference>
<keyword evidence="4" id="KW-0012">Acyltransferase</keyword>
<organism evidence="5 6">
    <name type="scientific">Hevea brasiliensis</name>
    <name type="common">Para rubber tree</name>
    <name type="synonym">Siphonia brasiliensis</name>
    <dbReference type="NCBI Taxonomy" id="3981"/>
    <lineage>
        <taxon>Eukaryota</taxon>
        <taxon>Viridiplantae</taxon>
        <taxon>Streptophyta</taxon>
        <taxon>Embryophyta</taxon>
        <taxon>Tracheophyta</taxon>
        <taxon>Spermatophyta</taxon>
        <taxon>Magnoliopsida</taxon>
        <taxon>eudicotyledons</taxon>
        <taxon>Gunneridae</taxon>
        <taxon>Pentapetalae</taxon>
        <taxon>rosids</taxon>
        <taxon>fabids</taxon>
        <taxon>Malpighiales</taxon>
        <taxon>Euphorbiaceae</taxon>
        <taxon>Crotonoideae</taxon>
        <taxon>Micrandreae</taxon>
        <taxon>Hevea</taxon>
    </lineage>
</organism>
<accession>A0ABQ9M7S6</accession>
<evidence type="ECO:0000256" key="3">
    <source>
        <dbReference type="ARBA" id="ARBA00022679"/>
    </source>
</evidence>
<comment type="pathway">
    <text evidence="1">Alkaloid biosynthesis.</text>
</comment>
<dbReference type="InterPro" id="IPR023213">
    <property type="entry name" value="CAT-like_dom_sf"/>
</dbReference>
<evidence type="ECO:0008006" key="7">
    <source>
        <dbReference type="Google" id="ProtNLM"/>
    </source>
</evidence>
<evidence type="ECO:0000313" key="6">
    <source>
        <dbReference type="Proteomes" id="UP001174677"/>
    </source>
</evidence>
<gene>
    <name evidence="5" type="ORF">P3X46_011581</name>
</gene>
<comment type="caution">
    <text evidence="5">The sequence shown here is derived from an EMBL/GenBank/DDBJ whole genome shotgun (WGS) entry which is preliminary data.</text>
</comment>
<dbReference type="Proteomes" id="UP001174677">
    <property type="component" value="Chromosome 7"/>
</dbReference>
<proteinExistence type="inferred from homology"/>
<comment type="similarity">
    <text evidence="2">Belongs to the plant acyltransferase family.</text>
</comment>
<evidence type="ECO:0000256" key="4">
    <source>
        <dbReference type="ARBA" id="ARBA00023315"/>
    </source>
</evidence>
<dbReference type="Pfam" id="PF02458">
    <property type="entry name" value="Transferase"/>
    <property type="match status" value="1"/>
</dbReference>
<keyword evidence="6" id="KW-1185">Reference proteome</keyword>
<dbReference type="PANTHER" id="PTHR31623">
    <property type="entry name" value="F21J9.9"/>
    <property type="match status" value="1"/>
</dbReference>
<protein>
    <recommendedName>
        <fullName evidence="7">BAHD acyltransferase</fullName>
    </recommendedName>
</protein>